<dbReference type="PROSITE" id="PS50011">
    <property type="entry name" value="PROTEIN_KINASE_DOM"/>
    <property type="match status" value="1"/>
</dbReference>
<evidence type="ECO:0000256" key="8">
    <source>
        <dbReference type="ARBA" id="ARBA00048679"/>
    </source>
</evidence>
<dbReference type="EC" id="2.7.11.1" evidence="1"/>
<evidence type="ECO:0000256" key="2">
    <source>
        <dbReference type="ARBA" id="ARBA00022527"/>
    </source>
</evidence>
<evidence type="ECO:0000256" key="6">
    <source>
        <dbReference type="ARBA" id="ARBA00022840"/>
    </source>
</evidence>
<keyword evidence="4" id="KW-0547">Nucleotide-binding</keyword>
<dbReference type="Pfam" id="PF00069">
    <property type="entry name" value="Pkinase"/>
    <property type="match status" value="1"/>
</dbReference>
<keyword evidence="5" id="KW-0418">Kinase</keyword>
<dbReference type="GO" id="GO:0005524">
    <property type="term" value="F:ATP binding"/>
    <property type="evidence" value="ECO:0007669"/>
    <property type="project" value="UniProtKB-KW"/>
</dbReference>
<feature type="domain" description="Protein kinase" evidence="9">
    <location>
        <begin position="144"/>
        <end position="425"/>
    </location>
</feature>
<keyword evidence="2" id="KW-0723">Serine/threonine-protein kinase</keyword>
<keyword evidence="3" id="KW-0808">Transferase</keyword>
<evidence type="ECO:0000256" key="7">
    <source>
        <dbReference type="ARBA" id="ARBA00047899"/>
    </source>
</evidence>
<dbReference type="SMART" id="SM00220">
    <property type="entry name" value="S_TKc"/>
    <property type="match status" value="1"/>
</dbReference>
<dbReference type="AlphaFoldDB" id="A0A8J5IKB7"/>
<evidence type="ECO:0000256" key="5">
    <source>
        <dbReference type="ARBA" id="ARBA00022777"/>
    </source>
</evidence>
<reference evidence="10" key="1">
    <citation type="submission" date="2021-01" db="EMBL/GenBank/DDBJ databases">
        <title>Phytophthora aleatoria, a newly-described species from Pinus radiata is distinct from Phytophthora cactorum isolates based on comparative genomics.</title>
        <authorList>
            <person name="Mcdougal R."/>
            <person name="Panda P."/>
            <person name="Williams N."/>
            <person name="Studholme D.J."/>
        </authorList>
    </citation>
    <scope>NUCLEOTIDE SEQUENCE</scope>
    <source>
        <strain evidence="10">NZFS 4037</strain>
    </source>
</reference>
<evidence type="ECO:0000256" key="4">
    <source>
        <dbReference type="ARBA" id="ARBA00022741"/>
    </source>
</evidence>
<evidence type="ECO:0000313" key="10">
    <source>
        <dbReference type="EMBL" id="KAG6954217.1"/>
    </source>
</evidence>
<dbReference type="InterPro" id="IPR000719">
    <property type="entry name" value="Prot_kinase_dom"/>
</dbReference>
<evidence type="ECO:0000313" key="11">
    <source>
        <dbReference type="Proteomes" id="UP000709295"/>
    </source>
</evidence>
<proteinExistence type="predicted"/>
<name>A0A8J5IKB7_9STRA</name>
<sequence length="425" mass="47836">MLGSERKKRRLEESPDAWIKAIKDTQVTVLPSTCEDLKGHLERELRVKVPLTDRLSQTGIVGAVIDPLGSGSEFATEDTYHHLWDSLIAALLRRVSNGNFRRNTNESASTGPYRPDLCFYYNNSDVCVFRGEEKARGSLSVPEKELHAKLGYAAVGLQVRLLAIKKDEMTKCGAKVEAIETYNLGSLKDRLSFFLAILNLSTLFRPVVDLVQSLGRTEYAIIPRENGVVIEFADDSVTKTYPSDMPSDAIIRNLRMLHQLMKEHSVPNIVELRKTNMKKKYVVLKPIGLPSQPEDVHQLLTALRDIIKALVAMHAIDLMHRDLRWENVLKYPGEDDKWFLIDFDEGALSPAAKVNHLKAESHAPEILSSSHTVKVDIWSVGFLLKTSLIQDLPPELERIKTQCLQKSPSKRPTAKSLLKVIESLL</sequence>
<dbReference type="GO" id="GO:0004674">
    <property type="term" value="F:protein serine/threonine kinase activity"/>
    <property type="evidence" value="ECO:0007669"/>
    <property type="project" value="UniProtKB-KW"/>
</dbReference>
<organism evidence="10 11">
    <name type="scientific">Phytophthora aleatoria</name>
    <dbReference type="NCBI Taxonomy" id="2496075"/>
    <lineage>
        <taxon>Eukaryota</taxon>
        <taxon>Sar</taxon>
        <taxon>Stramenopiles</taxon>
        <taxon>Oomycota</taxon>
        <taxon>Peronosporomycetes</taxon>
        <taxon>Peronosporales</taxon>
        <taxon>Peronosporaceae</taxon>
        <taxon>Phytophthora</taxon>
    </lineage>
</organism>
<dbReference type="PANTHER" id="PTHR43671:SF98">
    <property type="entry name" value="SERINE_THREONINE-PROTEIN KINASE NEK11"/>
    <property type="match status" value="1"/>
</dbReference>
<evidence type="ECO:0000259" key="9">
    <source>
        <dbReference type="PROSITE" id="PS50011"/>
    </source>
</evidence>
<accession>A0A8J5IKB7</accession>
<protein>
    <recommendedName>
        <fullName evidence="1">non-specific serine/threonine protein kinase</fullName>
        <ecNumber evidence="1">2.7.11.1</ecNumber>
    </recommendedName>
</protein>
<dbReference type="EMBL" id="JAENGY010000965">
    <property type="protein sequence ID" value="KAG6954217.1"/>
    <property type="molecule type" value="Genomic_DNA"/>
</dbReference>
<keyword evidence="11" id="KW-1185">Reference proteome</keyword>
<keyword evidence="6" id="KW-0067">ATP-binding</keyword>
<dbReference type="PANTHER" id="PTHR43671">
    <property type="entry name" value="SERINE/THREONINE-PROTEIN KINASE NEK"/>
    <property type="match status" value="1"/>
</dbReference>
<gene>
    <name evidence="10" type="ORF">JG688_00012470</name>
</gene>
<comment type="catalytic activity">
    <reaction evidence="7">
        <text>L-threonyl-[protein] + ATP = O-phospho-L-threonyl-[protein] + ADP + H(+)</text>
        <dbReference type="Rhea" id="RHEA:46608"/>
        <dbReference type="Rhea" id="RHEA-COMP:11060"/>
        <dbReference type="Rhea" id="RHEA-COMP:11605"/>
        <dbReference type="ChEBI" id="CHEBI:15378"/>
        <dbReference type="ChEBI" id="CHEBI:30013"/>
        <dbReference type="ChEBI" id="CHEBI:30616"/>
        <dbReference type="ChEBI" id="CHEBI:61977"/>
        <dbReference type="ChEBI" id="CHEBI:456216"/>
        <dbReference type="EC" id="2.7.11.1"/>
    </reaction>
</comment>
<dbReference type="InterPro" id="IPR050660">
    <property type="entry name" value="NEK_Ser/Thr_kinase"/>
</dbReference>
<evidence type="ECO:0000256" key="3">
    <source>
        <dbReference type="ARBA" id="ARBA00022679"/>
    </source>
</evidence>
<dbReference type="Proteomes" id="UP000709295">
    <property type="component" value="Unassembled WGS sequence"/>
</dbReference>
<comment type="caution">
    <text evidence="10">The sequence shown here is derived from an EMBL/GenBank/DDBJ whole genome shotgun (WGS) entry which is preliminary data.</text>
</comment>
<evidence type="ECO:0000256" key="1">
    <source>
        <dbReference type="ARBA" id="ARBA00012513"/>
    </source>
</evidence>
<comment type="catalytic activity">
    <reaction evidence="8">
        <text>L-seryl-[protein] + ATP = O-phospho-L-seryl-[protein] + ADP + H(+)</text>
        <dbReference type="Rhea" id="RHEA:17989"/>
        <dbReference type="Rhea" id="RHEA-COMP:9863"/>
        <dbReference type="Rhea" id="RHEA-COMP:11604"/>
        <dbReference type="ChEBI" id="CHEBI:15378"/>
        <dbReference type="ChEBI" id="CHEBI:29999"/>
        <dbReference type="ChEBI" id="CHEBI:30616"/>
        <dbReference type="ChEBI" id="CHEBI:83421"/>
        <dbReference type="ChEBI" id="CHEBI:456216"/>
        <dbReference type="EC" id="2.7.11.1"/>
    </reaction>
</comment>